<comment type="caution">
    <text evidence="4">The sequence shown here is derived from an EMBL/GenBank/DDBJ whole genome shotgun (WGS) entry which is preliminary data.</text>
</comment>
<dbReference type="Gene3D" id="3.40.50.850">
    <property type="entry name" value="Isochorismatase-like"/>
    <property type="match status" value="1"/>
</dbReference>
<name>A0ABR2WMI2_9FUNG</name>
<dbReference type="InterPro" id="IPR000868">
    <property type="entry name" value="Isochorismatase-like_dom"/>
</dbReference>
<evidence type="ECO:0000256" key="1">
    <source>
        <dbReference type="ARBA" id="ARBA00006336"/>
    </source>
</evidence>
<evidence type="ECO:0000256" key="2">
    <source>
        <dbReference type="ARBA" id="ARBA00022801"/>
    </source>
</evidence>
<comment type="similarity">
    <text evidence="1">Belongs to the isochorismatase family.</text>
</comment>
<feature type="domain" description="Isochorismatase-like" evidence="3">
    <location>
        <begin position="10"/>
        <end position="189"/>
    </location>
</feature>
<keyword evidence="5" id="KW-1185">Reference proteome</keyword>
<dbReference type="InterPro" id="IPR036380">
    <property type="entry name" value="Isochorismatase-like_sf"/>
</dbReference>
<dbReference type="CDD" id="cd00431">
    <property type="entry name" value="cysteine_hydrolases"/>
    <property type="match status" value="1"/>
</dbReference>
<organism evidence="4 5">
    <name type="scientific">Basidiobolus ranarum</name>
    <dbReference type="NCBI Taxonomy" id="34480"/>
    <lineage>
        <taxon>Eukaryota</taxon>
        <taxon>Fungi</taxon>
        <taxon>Fungi incertae sedis</taxon>
        <taxon>Zoopagomycota</taxon>
        <taxon>Entomophthoromycotina</taxon>
        <taxon>Basidiobolomycetes</taxon>
        <taxon>Basidiobolales</taxon>
        <taxon>Basidiobolaceae</taxon>
        <taxon>Basidiobolus</taxon>
    </lineage>
</organism>
<keyword evidence="2" id="KW-0378">Hydrolase</keyword>
<sequence length="200" mass="22293">MSTSVDFTKTAVIFCDYENGILSMASEQERLGAFLEKSATFRKAIHSVPLEQRPFVVNVKVAFRPGHPEIAADSPHAYVKKANLFVDGTPAADFHPEFTPLENEPVIVKRGSSAFYNTDLELLLRANKIQRVILLGISTSNAILSTVLQAHEREYGVTVVSDCVYDPKPEIHTFLLECQFARRIEVVDSATIIERLQSLV</sequence>
<dbReference type="SUPFAM" id="SSF52499">
    <property type="entry name" value="Isochorismatase-like hydrolases"/>
    <property type="match status" value="1"/>
</dbReference>
<proteinExistence type="inferred from homology"/>
<evidence type="ECO:0000259" key="3">
    <source>
        <dbReference type="Pfam" id="PF00857"/>
    </source>
</evidence>
<reference evidence="4 5" key="1">
    <citation type="submission" date="2023-04" db="EMBL/GenBank/DDBJ databases">
        <title>Genome of Basidiobolus ranarum AG-B5.</title>
        <authorList>
            <person name="Stajich J.E."/>
            <person name="Carter-House D."/>
            <person name="Gryganskyi A."/>
        </authorList>
    </citation>
    <scope>NUCLEOTIDE SEQUENCE [LARGE SCALE GENOMIC DNA]</scope>
    <source>
        <strain evidence="4 5">AG-B5</strain>
    </source>
</reference>
<evidence type="ECO:0000313" key="5">
    <source>
        <dbReference type="Proteomes" id="UP001479436"/>
    </source>
</evidence>
<dbReference type="Pfam" id="PF00857">
    <property type="entry name" value="Isochorismatase"/>
    <property type="match status" value="1"/>
</dbReference>
<dbReference type="Proteomes" id="UP001479436">
    <property type="component" value="Unassembled WGS sequence"/>
</dbReference>
<dbReference type="InterPro" id="IPR050272">
    <property type="entry name" value="Isochorismatase-like_hydrls"/>
</dbReference>
<dbReference type="EMBL" id="JASJQH010000858">
    <property type="protein sequence ID" value="KAK9762711.1"/>
    <property type="molecule type" value="Genomic_DNA"/>
</dbReference>
<protein>
    <recommendedName>
        <fullName evidence="3">Isochorismatase-like domain-containing protein</fullName>
    </recommendedName>
</protein>
<gene>
    <name evidence="4" type="ORF">K7432_011287</name>
</gene>
<dbReference type="PANTHER" id="PTHR43540">
    <property type="entry name" value="PEROXYUREIDOACRYLATE/UREIDOACRYLATE AMIDOHYDROLASE-RELATED"/>
    <property type="match status" value="1"/>
</dbReference>
<evidence type="ECO:0000313" key="4">
    <source>
        <dbReference type="EMBL" id="KAK9762711.1"/>
    </source>
</evidence>
<accession>A0ABR2WMI2</accession>